<feature type="chain" id="PRO_5037578611" evidence="1">
    <location>
        <begin position="25"/>
        <end position="807"/>
    </location>
</feature>
<feature type="signal peptide" evidence="1">
    <location>
        <begin position="1"/>
        <end position="24"/>
    </location>
</feature>
<name>A0A933SC85_UNCEI</name>
<comment type="caution">
    <text evidence="3">The sequence shown here is derived from an EMBL/GenBank/DDBJ whole genome shotgun (WGS) entry which is preliminary data.</text>
</comment>
<dbReference type="Gene3D" id="2.60.40.10">
    <property type="entry name" value="Immunoglobulins"/>
    <property type="match status" value="1"/>
</dbReference>
<dbReference type="Proteomes" id="UP000696931">
    <property type="component" value="Unassembled WGS sequence"/>
</dbReference>
<protein>
    <submittedName>
        <fullName evidence="3">T9SS type A sorting domain-containing protein</fullName>
    </submittedName>
</protein>
<dbReference type="InterPro" id="IPR025965">
    <property type="entry name" value="FlgD/Vpr_Ig-like"/>
</dbReference>
<dbReference type="AlphaFoldDB" id="A0A933SC85"/>
<dbReference type="InterPro" id="IPR013783">
    <property type="entry name" value="Ig-like_fold"/>
</dbReference>
<organism evidence="3 4">
    <name type="scientific">Eiseniibacteriota bacterium</name>
    <dbReference type="NCBI Taxonomy" id="2212470"/>
    <lineage>
        <taxon>Bacteria</taxon>
        <taxon>Candidatus Eiseniibacteriota</taxon>
    </lineage>
</organism>
<keyword evidence="1" id="KW-0732">Signal</keyword>
<proteinExistence type="predicted"/>
<accession>A0A933SC85</accession>
<dbReference type="EMBL" id="JACRIW010000072">
    <property type="protein sequence ID" value="MBI5169861.1"/>
    <property type="molecule type" value="Genomic_DNA"/>
</dbReference>
<evidence type="ECO:0000259" key="2">
    <source>
        <dbReference type="Pfam" id="PF13860"/>
    </source>
</evidence>
<sequence length="807" mass="82916">MRNTIWSPCTAALLAAVLAVPALAAWPAGRFTPLYVEAAPYNGSLPHSISDGGGGLWVAFSDFAGSSDLEPFVSHVDANGDLAWPPVTADASVGDQGPTAIALDGQGGVFVSFNVYLAPYYVSLFVQRVGPTGALLWGPTGTTVVGAQEPLGTPELLADGSGGCFVAWVNSGSVIHAQHILANGQLDPAWPAEGLTLPSANASSGLRIAPAGYGACLLSYSRSSAYGAVLELVVARVLSNGTMDPAWPANGLALPAGGHEQEAQSLADGAGGLFLAWERYGDTAVYDICAQHVLANGTVDSRWPATGRVVCAAAGSQSDPRLASDLAGGIVVGWTDDRAGNGDVYAARVLADGSLDPAWPVNGRAVCTADSSQILRDVASDGRGGAGLLWADGRWHALKDGAVLAHVSSSGVLDPAYPVNGRQLALLPYGMSHANLVADGAGGYLACFSAGSGVQAMRVDRWGLAGAHPVITALSDTPNDEGGSVNVTFAPSWIDTMNTLPVSAYRLWREVPSASAVAKLTMGARAIAFDDECGSGADAAPGDLRTTTANGVTRWWEMWTAIAGHAYASYTVAVGTMCDATPTSSPRTHFMVEARAGDGVRAWVSPPDSCASVDNLAPAAPASAAGLFGAGSVSLHWRATTAADFARYSVHRGTSSGFTPTAANLVATVTDTSWTGSSSTPYWYRVRAVDVHGNEGASVAVLPTGSLDADSGELPPAFALEPPAPNPSRDAASLRFTLPHAARVSLAVHDAQGRVVRVIASGSRVAGTHALAWDGRDAAGRDAAPGLYFIRLTCDGRSATRRLLRLP</sequence>
<dbReference type="Pfam" id="PF13860">
    <property type="entry name" value="FlgD_ig"/>
    <property type="match status" value="1"/>
</dbReference>
<dbReference type="Gene3D" id="2.60.40.4070">
    <property type="match status" value="1"/>
</dbReference>
<dbReference type="InterPro" id="IPR026444">
    <property type="entry name" value="Secre_tail"/>
</dbReference>
<gene>
    <name evidence="3" type="ORF">HZA61_10265</name>
</gene>
<evidence type="ECO:0000313" key="3">
    <source>
        <dbReference type="EMBL" id="MBI5169861.1"/>
    </source>
</evidence>
<dbReference type="InterPro" id="IPR013431">
    <property type="entry name" value="Delta_60_rpt"/>
</dbReference>
<reference evidence="3" key="1">
    <citation type="submission" date="2020-07" db="EMBL/GenBank/DDBJ databases">
        <title>Huge and variable diversity of episymbiotic CPR bacteria and DPANN archaea in groundwater ecosystems.</title>
        <authorList>
            <person name="He C.Y."/>
            <person name="Keren R."/>
            <person name="Whittaker M."/>
            <person name="Farag I.F."/>
            <person name="Doudna J."/>
            <person name="Cate J.H.D."/>
            <person name="Banfield J.F."/>
        </authorList>
    </citation>
    <scope>NUCLEOTIDE SEQUENCE</scope>
    <source>
        <strain evidence="3">NC_groundwater_1813_Pr3_B-0.1um_71_17</strain>
    </source>
</reference>
<dbReference type="Pfam" id="PF17164">
    <property type="entry name" value="DUF5122"/>
    <property type="match status" value="1"/>
</dbReference>
<feature type="domain" description="FlgD/Vpr Ig-like" evidence="2">
    <location>
        <begin position="731"/>
        <end position="793"/>
    </location>
</feature>
<dbReference type="NCBIfam" id="TIGR04183">
    <property type="entry name" value="Por_Secre_tail"/>
    <property type="match status" value="1"/>
</dbReference>
<evidence type="ECO:0000256" key="1">
    <source>
        <dbReference type="SAM" id="SignalP"/>
    </source>
</evidence>
<evidence type="ECO:0000313" key="4">
    <source>
        <dbReference type="Proteomes" id="UP000696931"/>
    </source>
</evidence>